<dbReference type="InterPro" id="IPR003361">
    <property type="entry name" value="Acetaldehyde_dehydrogenase"/>
</dbReference>
<dbReference type="Gene3D" id="3.40.50.720">
    <property type="entry name" value="NAD(P)-binding Rossmann-like Domain"/>
    <property type="match status" value="1"/>
</dbReference>
<evidence type="ECO:0000259" key="4">
    <source>
        <dbReference type="SMART" id="SM00859"/>
    </source>
</evidence>
<dbReference type="InterPro" id="IPR015426">
    <property type="entry name" value="Acetylaldehyde_DH_C"/>
</dbReference>
<evidence type="ECO:0000313" key="6">
    <source>
        <dbReference type="Proteomes" id="UP001521150"/>
    </source>
</evidence>
<evidence type="ECO:0000256" key="1">
    <source>
        <dbReference type="ARBA" id="ARBA00009244"/>
    </source>
</evidence>
<dbReference type="Pfam" id="PF09290">
    <property type="entry name" value="AcetDehyd-dimer"/>
    <property type="match status" value="1"/>
</dbReference>
<comment type="caution">
    <text evidence="5">The sequence shown here is derived from an EMBL/GenBank/DDBJ whole genome shotgun (WGS) entry which is preliminary data.</text>
</comment>
<dbReference type="NCBIfam" id="TIGR03215">
    <property type="entry name" value="ac_ald_DH_ac"/>
    <property type="match status" value="1"/>
</dbReference>
<evidence type="ECO:0000256" key="2">
    <source>
        <dbReference type="ARBA" id="ARBA00023027"/>
    </source>
</evidence>
<gene>
    <name evidence="5" type="ORF">LWC34_18405</name>
</gene>
<comment type="catalytic activity">
    <reaction evidence="3">
        <text>acetaldehyde + NAD(+) + CoA = acetyl-CoA + NADH + H(+)</text>
        <dbReference type="Rhea" id="RHEA:23288"/>
        <dbReference type="ChEBI" id="CHEBI:15343"/>
        <dbReference type="ChEBI" id="CHEBI:15378"/>
        <dbReference type="ChEBI" id="CHEBI:57287"/>
        <dbReference type="ChEBI" id="CHEBI:57288"/>
        <dbReference type="ChEBI" id="CHEBI:57540"/>
        <dbReference type="ChEBI" id="CHEBI:57945"/>
        <dbReference type="EC" id="1.2.1.10"/>
    </reaction>
</comment>
<feature type="domain" description="Semialdehyde dehydrogenase NAD-binding" evidence="4">
    <location>
        <begin position="7"/>
        <end position="119"/>
    </location>
</feature>
<reference evidence="5 6" key="1">
    <citation type="submission" date="2021-12" db="EMBL/GenBank/DDBJ databases">
        <title>Genome sequence of Kibdelosporangium philippinense ATCC 49844.</title>
        <authorList>
            <person name="Fedorov E.A."/>
            <person name="Omeragic M."/>
            <person name="Shalygina K.F."/>
            <person name="Maclea K.S."/>
        </authorList>
    </citation>
    <scope>NUCLEOTIDE SEQUENCE [LARGE SCALE GENOMIC DNA]</scope>
    <source>
        <strain evidence="5 6">ATCC 49844</strain>
    </source>
</reference>
<dbReference type="CDD" id="cd23933">
    <property type="entry name" value="ALDH_C"/>
    <property type="match status" value="1"/>
</dbReference>
<dbReference type="SUPFAM" id="SSF51735">
    <property type="entry name" value="NAD(P)-binding Rossmann-fold domains"/>
    <property type="match status" value="1"/>
</dbReference>
<keyword evidence="2 3" id="KW-0520">NAD</keyword>
<name>A0ABS8ZD47_9PSEU</name>
<dbReference type="GO" id="GO:0008774">
    <property type="term" value="F:acetaldehyde dehydrogenase (acetylating) activity"/>
    <property type="evidence" value="ECO:0007669"/>
    <property type="project" value="UniProtKB-EC"/>
</dbReference>
<dbReference type="SMART" id="SM00859">
    <property type="entry name" value="Semialdhyde_dh"/>
    <property type="match status" value="1"/>
</dbReference>
<dbReference type="EC" id="1.2.1.10" evidence="3"/>
<dbReference type="Proteomes" id="UP001521150">
    <property type="component" value="Unassembled WGS sequence"/>
</dbReference>
<keyword evidence="3 5" id="KW-0560">Oxidoreductase</keyword>
<protein>
    <recommendedName>
        <fullName evidence="3">Acetaldehyde dehydrogenase</fullName>
        <ecNumber evidence="3">1.2.1.10</ecNumber>
    </recommendedName>
    <alternativeName>
        <fullName evidence="3">Acetaldehyde dehydrogenase [acetylating]</fullName>
    </alternativeName>
</protein>
<evidence type="ECO:0000256" key="3">
    <source>
        <dbReference type="HAMAP-Rule" id="MF_01657"/>
    </source>
</evidence>
<dbReference type="Gene3D" id="3.30.360.10">
    <property type="entry name" value="Dihydrodipicolinate Reductase, domain 2"/>
    <property type="match status" value="1"/>
</dbReference>
<comment type="similarity">
    <text evidence="1 3">Belongs to the acetaldehyde dehydrogenase family.</text>
</comment>
<comment type="caution">
    <text evidence="3">Lacks conserved residue(s) required for the propagation of feature annotation.</text>
</comment>
<dbReference type="InterPro" id="IPR000534">
    <property type="entry name" value="Semialdehyde_DH_NAD-bd"/>
</dbReference>
<dbReference type="Pfam" id="PF01118">
    <property type="entry name" value="Semialdhyde_dh"/>
    <property type="match status" value="1"/>
</dbReference>
<sequence length="288" mass="30314">MTTAVTRAAIVGAGHIGIDLMLKLRRSKHIDLRYMVGVDAATDGLSRAQKLGVEASDGGVDWLLARDDVDLAFDASSAAAHPLNAPRYAEAGIRVIDLTPSAVGPLVCPAVNFEDYRNALNINMITPAGQATVPIVRAISSVVPVTYAEVIASVSSRAAATGNIGGLASRTAVALEQIGGAAEGRAILIPAQAEPPTIMRDTVFCRITSRPDRTAITESLHQMIAKVAEYMPGYTLKAEPQFVDDRVAVFLEIRGSGDYFPDWAGNLDIMTAAAARAGDLFARTLVAA</sequence>
<proteinExistence type="inferred from homology"/>
<dbReference type="NCBIfam" id="NF006157">
    <property type="entry name" value="PRK08300.1"/>
    <property type="match status" value="1"/>
</dbReference>
<dbReference type="InterPro" id="IPR036291">
    <property type="entry name" value="NAD(P)-bd_dom_sf"/>
</dbReference>
<keyword evidence="6" id="KW-1185">Reference proteome</keyword>
<feature type="binding site" evidence="3">
    <location>
        <position position="266"/>
    </location>
    <ligand>
        <name>NAD(+)</name>
        <dbReference type="ChEBI" id="CHEBI:57540"/>
    </ligand>
</feature>
<dbReference type="SUPFAM" id="SSF55347">
    <property type="entry name" value="Glyceraldehyde-3-phosphate dehydrogenase-like, C-terminal domain"/>
    <property type="match status" value="1"/>
</dbReference>
<keyword evidence="3" id="KW-0058">Aromatic hydrocarbons catabolism</keyword>
<organism evidence="5 6">
    <name type="scientific">Kibdelosporangium philippinense</name>
    <dbReference type="NCBI Taxonomy" id="211113"/>
    <lineage>
        <taxon>Bacteria</taxon>
        <taxon>Bacillati</taxon>
        <taxon>Actinomycetota</taxon>
        <taxon>Actinomycetes</taxon>
        <taxon>Pseudonocardiales</taxon>
        <taxon>Pseudonocardiaceae</taxon>
        <taxon>Kibdelosporangium</taxon>
    </lineage>
</organism>
<evidence type="ECO:0000313" key="5">
    <source>
        <dbReference type="EMBL" id="MCE7004780.1"/>
    </source>
</evidence>
<dbReference type="PIRSF" id="PIRSF015689">
    <property type="entry name" value="Actaldh_dh_actl"/>
    <property type="match status" value="1"/>
</dbReference>
<dbReference type="HAMAP" id="MF_01657">
    <property type="entry name" value="Ac_ald_DH_ac"/>
    <property type="match status" value="1"/>
</dbReference>
<dbReference type="EMBL" id="JAJVCN010000001">
    <property type="protein sequence ID" value="MCE7004780.1"/>
    <property type="molecule type" value="Genomic_DNA"/>
</dbReference>
<dbReference type="RefSeq" id="WP_233726259.1">
    <property type="nucleotide sequence ID" value="NZ_JAJVCN010000001.1"/>
</dbReference>
<accession>A0ABS8ZD47</accession>